<feature type="disulfide bond" evidence="24">
    <location>
        <begin position="1371"/>
        <end position="1380"/>
    </location>
</feature>
<dbReference type="Pfam" id="PF00028">
    <property type="entry name" value="Cadherin"/>
    <property type="match status" value="8"/>
</dbReference>
<evidence type="ECO:0000259" key="30">
    <source>
        <dbReference type="PROSITE" id="PS50221"/>
    </source>
</evidence>
<keyword evidence="35" id="KW-1185">Reference proteome</keyword>
<evidence type="ECO:0000256" key="22">
    <source>
        <dbReference type="ARBA" id="ARBA00023292"/>
    </source>
</evidence>
<dbReference type="Pfam" id="PF23592">
    <property type="entry name" value="Cadherin_CELSR2_9th"/>
    <property type="match status" value="1"/>
</dbReference>
<keyword evidence="15 26" id="KW-1133">Transmembrane helix</keyword>
<evidence type="ECO:0000256" key="6">
    <source>
        <dbReference type="ARBA" id="ARBA00022473"/>
    </source>
</evidence>
<dbReference type="GO" id="GO:0005886">
    <property type="term" value="C:plasma membrane"/>
    <property type="evidence" value="ECO:0007669"/>
    <property type="project" value="UniProtKB-SubCell"/>
</dbReference>
<dbReference type="Gene3D" id="4.10.1240.10">
    <property type="entry name" value="GPCR, family 2, extracellular hormone receptor domain"/>
    <property type="match status" value="1"/>
</dbReference>
<reference evidence="34 35" key="1">
    <citation type="submission" date="2022-05" db="EMBL/GenBank/DDBJ databases">
        <authorList>
            <consortium name="Genoscope - CEA"/>
            <person name="William W."/>
        </authorList>
    </citation>
    <scope>NUCLEOTIDE SEQUENCE [LARGE SCALE GENOMIC DNA]</scope>
</reference>
<keyword evidence="13" id="KW-0677">Repeat</keyword>
<feature type="domain" description="Laminin G" evidence="28">
    <location>
        <begin position="1671"/>
        <end position="1841"/>
    </location>
</feature>
<dbReference type="PROSITE" id="PS50268">
    <property type="entry name" value="CADHERIN_2"/>
    <property type="match status" value="8"/>
</dbReference>
<feature type="domain" description="Laminin G" evidence="28">
    <location>
        <begin position="1436"/>
        <end position="1629"/>
    </location>
</feature>
<dbReference type="Gene3D" id="2.10.25.10">
    <property type="entry name" value="Laminin"/>
    <property type="match status" value="5"/>
</dbReference>
<evidence type="ECO:0000256" key="26">
    <source>
        <dbReference type="SAM" id="Phobius"/>
    </source>
</evidence>
<comment type="similarity">
    <text evidence="5">Belongs to the G-protein coupled receptor 2 family. Adhesion G-protein coupled receptor (ADGR) subfamily.</text>
</comment>
<accession>A0AAU9XPU1</accession>
<evidence type="ECO:0000256" key="2">
    <source>
        <dbReference type="ARBA" id="ARBA00004496"/>
    </source>
</evidence>
<dbReference type="PROSITE" id="PS50026">
    <property type="entry name" value="EGF_3"/>
    <property type="match status" value="5"/>
</dbReference>
<feature type="transmembrane region" description="Helical" evidence="26">
    <location>
        <begin position="2622"/>
        <end position="2641"/>
    </location>
</feature>
<evidence type="ECO:0000256" key="4">
    <source>
        <dbReference type="ARBA" id="ARBA00004651"/>
    </source>
</evidence>
<organism evidence="34 35">
    <name type="scientific">Pocillopora meandrina</name>
    <dbReference type="NCBI Taxonomy" id="46732"/>
    <lineage>
        <taxon>Eukaryota</taxon>
        <taxon>Metazoa</taxon>
        <taxon>Cnidaria</taxon>
        <taxon>Anthozoa</taxon>
        <taxon>Hexacorallia</taxon>
        <taxon>Scleractinia</taxon>
        <taxon>Astrocoeniina</taxon>
        <taxon>Pocilloporidae</taxon>
        <taxon>Pocillopora</taxon>
    </lineage>
</organism>
<keyword evidence="8" id="KW-0963">Cytoplasm</keyword>
<dbReference type="FunFam" id="2.60.40.60:FF:000020">
    <property type="entry name" value="Dachsous cadherin-related 1b"/>
    <property type="match status" value="4"/>
</dbReference>
<dbReference type="PROSITE" id="PS50227">
    <property type="entry name" value="G_PROTEIN_RECEP_F2_3"/>
    <property type="match status" value="1"/>
</dbReference>
<dbReference type="PRINTS" id="PR00249">
    <property type="entry name" value="GPCRSECRETIN"/>
</dbReference>
<evidence type="ECO:0000259" key="28">
    <source>
        <dbReference type="PROSITE" id="PS50025"/>
    </source>
</evidence>
<dbReference type="SUPFAM" id="SSF81321">
    <property type="entry name" value="Family A G protein-coupled receptor-like"/>
    <property type="match status" value="1"/>
</dbReference>
<dbReference type="InterPro" id="IPR001791">
    <property type="entry name" value="Laminin_G"/>
</dbReference>
<evidence type="ECO:0000256" key="27">
    <source>
        <dbReference type="SAM" id="SignalP"/>
    </source>
</evidence>
<dbReference type="InterPro" id="IPR017981">
    <property type="entry name" value="GPCR_2-like_7TM"/>
</dbReference>
<dbReference type="InterPro" id="IPR002049">
    <property type="entry name" value="LE_dom"/>
</dbReference>
<dbReference type="InterPro" id="IPR036445">
    <property type="entry name" value="GPCR_2_extracell_dom_sf"/>
</dbReference>
<feature type="domain" description="Cadherin" evidence="33">
    <location>
        <begin position="456"/>
        <end position="560"/>
    </location>
</feature>
<keyword evidence="10 24" id="KW-0245">EGF-like domain</keyword>
<dbReference type="CDD" id="cd00110">
    <property type="entry name" value="LamG"/>
    <property type="match status" value="2"/>
</dbReference>
<evidence type="ECO:0000256" key="9">
    <source>
        <dbReference type="ARBA" id="ARBA00022525"/>
    </source>
</evidence>
<feature type="compositionally biased region" description="Basic and acidic residues" evidence="25">
    <location>
        <begin position="2772"/>
        <end position="2793"/>
    </location>
</feature>
<dbReference type="PROSITE" id="PS50221">
    <property type="entry name" value="GAIN_B"/>
    <property type="match status" value="1"/>
</dbReference>
<dbReference type="PROSITE" id="PS50025">
    <property type="entry name" value="LAM_G_DOMAIN"/>
    <property type="match status" value="2"/>
</dbReference>
<evidence type="ECO:0000256" key="19">
    <source>
        <dbReference type="ARBA" id="ARBA00023170"/>
    </source>
</evidence>
<dbReference type="SUPFAM" id="SSF57196">
    <property type="entry name" value="EGF/Laminin"/>
    <property type="match status" value="3"/>
</dbReference>
<dbReference type="SUPFAM" id="SSF49313">
    <property type="entry name" value="Cadherin-like"/>
    <property type="match status" value="9"/>
</dbReference>
<evidence type="ECO:0000313" key="34">
    <source>
        <dbReference type="EMBL" id="CAH3155118.1"/>
    </source>
</evidence>
<dbReference type="Gene3D" id="2.60.120.200">
    <property type="match status" value="2"/>
</dbReference>
<feature type="domain" description="Cadherin" evidence="33">
    <location>
        <begin position="869"/>
        <end position="974"/>
    </location>
</feature>
<feature type="transmembrane region" description="Helical" evidence="26">
    <location>
        <begin position="2567"/>
        <end position="2593"/>
    </location>
</feature>
<feature type="transmembrane region" description="Helical" evidence="26">
    <location>
        <begin position="2460"/>
        <end position="2481"/>
    </location>
</feature>
<evidence type="ECO:0000256" key="14">
    <source>
        <dbReference type="ARBA" id="ARBA00022837"/>
    </source>
</evidence>
<feature type="compositionally biased region" description="Basic residues" evidence="25">
    <location>
        <begin position="2926"/>
        <end position="2938"/>
    </location>
</feature>
<dbReference type="InterPro" id="IPR032471">
    <property type="entry name" value="AGRL2-4_GAIN_subdom_A"/>
</dbReference>
<feature type="compositionally biased region" description="Basic residues" evidence="25">
    <location>
        <begin position="2995"/>
        <end position="3005"/>
    </location>
</feature>
<evidence type="ECO:0000259" key="32">
    <source>
        <dbReference type="PROSITE" id="PS50261"/>
    </source>
</evidence>
<feature type="domain" description="EGF-like" evidence="29">
    <location>
        <begin position="1877"/>
        <end position="1909"/>
    </location>
</feature>
<dbReference type="Gene3D" id="1.25.40.610">
    <property type="match status" value="1"/>
</dbReference>
<feature type="domain" description="EGF-like" evidence="29">
    <location>
        <begin position="1396"/>
        <end position="1435"/>
    </location>
</feature>
<dbReference type="InterPro" id="IPR020894">
    <property type="entry name" value="Cadherin_CS"/>
</dbReference>
<dbReference type="CDD" id="cd15441">
    <property type="entry name" value="7tmB2_CELSR_Adhesion_IV"/>
    <property type="match status" value="1"/>
</dbReference>
<feature type="domain" description="Cadherin" evidence="33">
    <location>
        <begin position="975"/>
        <end position="1075"/>
    </location>
</feature>
<dbReference type="InterPro" id="IPR015919">
    <property type="entry name" value="Cadherin-like_sf"/>
</dbReference>
<feature type="domain" description="Cadherin" evidence="33">
    <location>
        <begin position="561"/>
        <end position="663"/>
    </location>
</feature>
<feature type="domain" description="Cadherin" evidence="33">
    <location>
        <begin position="766"/>
        <end position="868"/>
    </location>
</feature>
<dbReference type="FunFam" id="2.10.25.10:FF:000066">
    <property type="entry name" value="FAT atypical cadherin 4"/>
    <property type="match status" value="1"/>
</dbReference>
<evidence type="ECO:0000256" key="12">
    <source>
        <dbReference type="ARBA" id="ARBA00022729"/>
    </source>
</evidence>
<name>A0AAU9XPU1_9CNID</name>
<evidence type="ECO:0000259" key="31">
    <source>
        <dbReference type="PROSITE" id="PS50227"/>
    </source>
</evidence>
<evidence type="ECO:0000256" key="17">
    <source>
        <dbReference type="ARBA" id="ARBA00023136"/>
    </source>
</evidence>
<dbReference type="InterPro" id="IPR046338">
    <property type="entry name" value="GAIN_dom_sf"/>
</dbReference>
<dbReference type="Gene3D" id="2.60.40.60">
    <property type="entry name" value="Cadherins"/>
    <property type="match status" value="9"/>
</dbReference>
<evidence type="ECO:0000256" key="13">
    <source>
        <dbReference type="ARBA" id="ARBA00022737"/>
    </source>
</evidence>
<dbReference type="CDD" id="cd00055">
    <property type="entry name" value="EGF_Lam"/>
    <property type="match status" value="1"/>
</dbReference>
<evidence type="ECO:0000256" key="23">
    <source>
        <dbReference type="PROSITE-ProRule" id="PRU00043"/>
    </source>
</evidence>
<feature type="domain" description="GAIN-B" evidence="30">
    <location>
        <begin position="2233"/>
        <end position="2415"/>
    </location>
</feature>
<keyword evidence="6" id="KW-0217">Developmental protein</keyword>
<dbReference type="PROSITE" id="PS50261">
    <property type="entry name" value="G_PROTEIN_RECEP_F2_4"/>
    <property type="match status" value="1"/>
</dbReference>
<dbReference type="InterPro" id="IPR001879">
    <property type="entry name" value="GPCR_2_extracellular_dom"/>
</dbReference>
<evidence type="ECO:0000256" key="5">
    <source>
        <dbReference type="ARBA" id="ARBA00007343"/>
    </source>
</evidence>
<evidence type="ECO:0000256" key="20">
    <source>
        <dbReference type="ARBA" id="ARBA00023180"/>
    </source>
</evidence>
<dbReference type="Pfam" id="PF00002">
    <property type="entry name" value="7tm_2"/>
    <property type="match status" value="1"/>
</dbReference>
<protein>
    <submittedName>
        <fullName evidence="34">Uncharacterized protein</fullName>
    </submittedName>
</protein>
<dbReference type="PROSITE" id="PS00022">
    <property type="entry name" value="EGF_1"/>
    <property type="match status" value="4"/>
</dbReference>
<feature type="domain" description="EGF-like" evidence="29">
    <location>
        <begin position="1345"/>
        <end position="1381"/>
    </location>
</feature>
<feature type="disulfide bond" evidence="24">
    <location>
        <begin position="1899"/>
        <end position="1908"/>
    </location>
</feature>
<feature type="domain" description="Cadherin" evidence="33">
    <location>
        <begin position="350"/>
        <end position="455"/>
    </location>
</feature>
<comment type="caution">
    <text evidence="24">Lacks conserved residue(s) required for the propagation of feature annotation.</text>
</comment>
<feature type="disulfide bond" evidence="24">
    <location>
        <begin position="1657"/>
        <end position="1666"/>
    </location>
</feature>
<dbReference type="SMART" id="SM00181">
    <property type="entry name" value="EGF"/>
    <property type="match status" value="6"/>
</dbReference>
<feature type="region of interest" description="Disordered" evidence="25">
    <location>
        <begin position="2696"/>
        <end position="3033"/>
    </location>
</feature>
<evidence type="ECO:0000259" key="33">
    <source>
        <dbReference type="PROSITE" id="PS50268"/>
    </source>
</evidence>
<dbReference type="PANTHER" id="PTHR24026">
    <property type="entry name" value="FAT ATYPICAL CADHERIN-RELATED"/>
    <property type="match status" value="1"/>
</dbReference>
<feature type="domain" description="Cadherin" evidence="33">
    <location>
        <begin position="242"/>
        <end position="349"/>
    </location>
</feature>
<dbReference type="PROSITE" id="PS00232">
    <property type="entry name" value="CADHERIN_1"/>
    <property type="match status" value="4"/>
</dbReference>
<dbReference type="InterPro" id="IPR057244">
    <property type="entry name" value="GAIN_B"/>
</dbReference>
<dbReference type="Gene3D" id="2.60.220.50">
    <property type="match status" value="1"/>
</dbReference>
<dbReference type="Pfam" id="PF16489">
    <property type="entry name" value="GAIN"/>
    <property type="match status" value="1"/>
</dbReference>
<dbReference type="FunFam" id="2.60.40.60:FF:000015">
    <property type="entry name" value="FAT atypical cadherin 1"/>
    <property type="match status" value="1"/>
</dbReference>
<dbReference type="Pfam" id="PF00008">
    <property type="entry name" value="EGF"/>
    <property type="match status" value="1"/>
</dbReference>
<keyword evidence="11 26" id="KW-0812">Transmembrane</keyword>
<dbReference type="Gene3D" id="1.20.1070.10">
    <property type="entry name" value="Rhodopsin 7-helix transmembrane proteins"/>
    <property type="match status" value="1"/>
</dbReference>
<evidence type="ECO:0000256" key="10">
    <source>
        <dbReference type="ARBA" id="ARBA00022536"/>
    </source>
</evidence>
<dbReference type="SMART" id="SM00112">
    <property type="entry name" value="CA"/>
    <property type="match status" value="8"/>
</dbReference>
<dbReference type="EMBL" id="CALNXJ010000057">
    <property type="protein sequence ID" value="CAH3155118.1"/>
    <property type="molecule type" value="Genomic_DNA"/>
</dbReference>
<feature type="chain" id="PRO_5043538419" evidence="27">
    <location>
        <begin position="26"/>
        <end position="3033"/>
    </location>
</feature>
<feature type="disulfide bond" evidence="24">
    <location>
        <begin position="1636"/>
        <end position="1646"/>
    </location>
</feature>
<feature type="transmembrane region" description="Helical" evidence="26">
    <location>
        <begin position="2527"/>
        <end position="2547"/>
    </location>
</feature>
<dbReference type="PROSITE" id="PS01186">
    <property type="entry name" value="EGF_2"/>
    <property type="match status" value="1"/>
</dbReference>
<dbReference type="GO" id="GO:0005576">
    <property type="term" value="C:extracellular region"/>
    <property type="evidence" value="ECO:0007669"/>
    <property type="project" value="UniProtKB-SubCell"/>
</dbReference>
<dbReference type="FunFam" id="1.20.1070.10:FF:000058">
    <property type="entry name" value="Adhesion G protein-coupled receptor F5"/>
    <property type="match status" value="1"/>
</dbReference>
<keyword evidence="20" id="KW-0325">Glycoprotein</keyword>
<feature type="compositionally biased region" description="Acidic residues" evidence="25">
    <location>
        <begin position="2874"/>
        <end position="2885"/>
    </location>
</feature>
<feature type="domain" description="G-protein coupled receptors family 2 profile 2" evidence="32">
    <location>
        <begin position="2423"/>
        <end position="2671"/>
    </location>
</feature>
<dbReference type="Pfam" id="PF02210">
    <property type="entry name" value="Laminin_G_2"/>
    <property type="match status" value="2"/>
</dbReference>
<feature type="domain" description="EGF-like" evidence="29">
    <location>
        <begin position="1837"/>
        <end position="1873"/>
    </location>
</feature>
<keyword evidence="19" id="KW-0675">Receptor</keyword>
<dbReference type="GO" id="GO:0007156">
    <property type="term" value="P:homophilic cell adhesion via plasma membrane adhesion molecules"/>
    <property type="evidence" value="ECO:0007669"/>
    <property type="project" value="InterPro"/>
</dbReference>
<evidence type="ECO:0000256" key="11">
    <source>
        <dbReference type="ARBA" id="ARBA00022692"/>
    </source>
</evidence>
<feature type="compositionally biased region" description="Polar residues" evidence="25">
    <location>
        <begin position="2911"/>
        <end position="2922"/>
    </location>
</feature>
<dbReference type="InterPro" id="IPR000742">
    <property type="entry name" value="EGF"/>
</dbReference>
<evidence type="ECO:0000256" key="15">
    <source>
        <dbReference type="ARBA" id="ARBA00022989"/>
    </source>
</evidence>
<dbReference type="InterPro" id="IPR002126">
    <property type="entry name" value="Cadherin-like_dom"/>
</dbReference>
<dbReference type="GO" id="GO:0005737">
    <property type="term" value="C:cytoplasm"/>
    <property type="evidence" value="ECO:0007669"/>
    <property type="project" value="UniProtKB-SubCell"/>
</dbReference>
<dbReference type="Pfam" id="PF02793">
    <property type="entry name" value="HRM"/>
    <property type="match status" value="1"/>
</dbReference>
<feature type="domain" description="G-protein coupled receptors family 2 profile 1" evidence="31">
    <location>
        <begin position="2017"/>
        <end position="2091"/>
    </location>
</feature>
<dbReference type="SUPFAM" id="SSF49899">
    <property type="entry name" value="Concanavalin A-like lectins/glucanases"/>
    <property type="match status" value="2"/>
</dbReference>
<keyword evidence="12 27" id="KW-0732">Signal</keyword>
<dbReference type="SMART" id="SM00282">
    <property type="entry name" value="LamG"/>
    <property type="match status" value="2"/>
</dbReference>
<feature type="compositionally biased region" description="Low complexity" evidence="25">
    <location>
        <begin position="2726"/>
        <end position="2748"/>
    </location>
</feature>
<dbReference type="CDD" id="cd00054">
    <property type="entry name" value="EGF_CA"/>
    <property type="match status" value="4"/>
</dbReference>
<evidence type="ECO:0000256" key="1">
    <source>
        <dbReference type="ARBA" id="ARBA00004167"/>
    </source>
</evidence>
<keyword evidence="7" id="KW-1003">Cell membrane</keyword>
<evidence type="ECO:0000256" key="24">
    <source>
        <dbReference type="PROSITE-ProRule" id="PRU00076"/>
    </source>
</evidence>
<dbReference type="InterPro" id="IPR000832">
    <property type="entry name" value="GPCR_2_secretin-like"/>
</dbReference>
<evidence type="ECO:0000313" key="35">
    <source>
        <dbReference type="Proteomes" id="UP001159428"/>
    </source>
</evidence>
<dbReference type="PRINTS" id="PR00205">
    <property type="entry name" value="CADHERIN"/>
</dbReference>
<dbReference type="GO" id="GO:0004930">
    <property type="term" value="F:G protein-coupled receptor activity"/>
    <property type="evidence" value="ECO:0007669"/>
    <property type="project" value="UniProtKB-KW"/>
</dbReference>
<feature type="domain" description="EGF-like" evidence="29">
    <location>
        <begin position="1632"/>
        <end position="1667"/>
    </location>
</feature>
<keyword evidence="22" id="KW-0424">Laminin EGF-like domain</keyword>
<feature type="disulfide bond" evidence="24">
    <location>
        <begin position="1863"/>
        <end position="1872"/>
    </location>
</feature>
<gene>
    <name evidence="34" type="ORF">PMEA_00027806</name>
</gene>
<dbReference type="GO" id="GO:0005509">
    <property type="term" value="F:calcium ion binding"/>
    <property type="evidence" value="ECO:0007669"/>
    <property type="project" value="UniProtKB-UniRule"/>
</dbReference>
<evidence type="ECO:0000256" key="7">
    <source>
        <dbReference type="ARBA" id="ARBA00022475"/>
    </source>
</evidence>
<dbReference type="FunFam" id="2.10.25.10:FF:000425">
    <property type="entry name" value="Eyes shut homolog"/>
    <property type="match status" value="1"/>
</dbReference>
<feature type="transmembrane region" description="Helical" evidence="26">
    <location>
        <begin position="2487"/>
        <end position="2506"/>
    </location>
</feature>
<keyword evidence="18 24" id="KW-1015">Disulfide bond</keyword>
<comment type="subcellular location">
    <subcellularLocation>
        <location evidence="4">Cell membrane</location>
        <topology evidence="4">Multi-pass membrane protein</topology>
    </subcellularLocation>
    <subcellularLocation>
        <location evidence="2">Cytoplasm</location>
    </subcellularLocation>
    <subcellularLocation>
        <location evidence="1">Membrane</location>
        <topology evidence="1">Single-pass membrane protein</topology>
    </subcellularLocation>
    <subcellularLocation>
        <location evidence="3">Secreted</location>
    </subcellularLocation>
</comment>
<feature type="domain" description="Cadherin" evidence="33">
    <location>
        <begin position="664"/>
        <end position="765"/>
    </location>
</feature>
<dbReference type="Pfam" id="PF01825">
    <property type="entry name" value="GPS"/>
    <property type="match status" value="1"/>
</dbReference>
<feature type="transmembrane region" description="Helical" evidence="26">
    <location>
        <begin position="2647"/>
        <end position="2670"/>
    </location>
</feature>
<feature type="signal peptide" evidence="27">
    <location>
        <begin position="1"/>
        <end position="25"/>
    </location>
</feature>
<comment type="caution">
    <text evidence="34">The sequence shown here is derived from an EMBL/GenBank/DDBJ whole genome shotgun (WGS) entry which is preliminary data.</text>
</comment>
<evidence type="ECO:0000256" key="16">
    <source>
        <dbReference type="ARBA" id="ARBA00023040"/>
    </source>
</evidence>
<dbReference type="Proteomes" id="UP001159428">
    <property type="component" value="Unassembled WGS sequence"/>
</dbReference>
<evidence type="ECO:0000256" key="21">
    <source>
        <dbReference type="ARBA" id="ARBA00023224"/>
    </source>
</evidence>
<evidence type="ECO:0000256" key="25">
    <source>
        <dbReference type="SAM" id="MobiDB-lite"/>
    </source>
</evidence>
<dbReference type="SMART" id="SM00008">
    <property type="entry name" value="HormR"/>
    <property type="match status" value="1"/>
</dbReference>
<dbReference type="PANTHER" id="PTHR24026:SF51">
    <property type="entry name" value="PROTOCADHERIN-LIKE WING POLARITY PROTEIN STAN"/>
    <property type="match status" value="1"/>
</dbReference>
<keyword evidence="14 23" id="KW-0106">Calcium</keyword>
<feature type="transmembrane region" description="Helical" evidence="26">
    <location>
        <begin position="2425"/>
        <end position="2448"/>
    </location>
</feature>
<dbReference type="CDD" id="cd11304">
    <property type="entry name" value="Cadherin_repeat"/>
    <property type="match status" value="7"/>
</dbReference>
<keyword evidence="16" id="KW-0297">G-protein coupled receptor</keyword>
<dbReference type="InterPro" id="IPR013320">
    <property type="entry name" value="ConA-like_dom_sf"/>
</dbReference>
<dbReference type="GO" id="GO:0007166">
    <property type="term" value="P:cell surface receptor signaling pathway"/>
    <property type="evidence" value="ECO:0007669"/>
    <property type="project" value="InterPro"/>
</dbReference>
<keyword evidence="9" id="KW-0964">Secreted</keyword>
<evidence type="ECO:0000256" key="8">
    <source>
        <dbReference type="ARBA" id="ARBA00022490"/>
    </source>
</evidence>
<proteinExistence type="inferred from homology"/>
<dbReference type="InterPro" id="IPR001881">
    <property type="entry name" value="EGF-like_Ca-bd_dom"/>
</dbReference>
<keyword evidence="17 26" id="KW-0472">Membrane</keyword>
<dbReference type="FunFam" id="2.60.40.60:FF:000058">
    <property type="entry name" value="FAT atypical cadherin 3"/>
    <property type="match status" value="1"/>
</dbReference>
<feature type="compositionally biased region" description="Basic and acidic residues" evidence="25">
    <location>
        <begin position="2886"/>
        <end position="2895"/>
    </location>
</feature>
<evidence type="ECO:0000256" key="3">
    <source>
        <dbReference type="ARBA" id="ARBA00004613"/>
    </source>
</evidence>
<dbReference type="InterPro" id="IPR000203">
    <property type="entry name" value="GPS"/>
</dbReference>
<evidence type="ECO:0000256" key="18">
    <source>
        <dbReference type="ARBA" id="ARBA00023157"/>
    </source>
</evidence>
<dbReference type="SMART" id="SM00303">
    <property type="entry name" value="GPS"/>
    <property type="match status" value="1"/>
</dbReference>
<feature type="compositionally biased region" description="Basic residues" evidence="25">
    <location>
        <begin position="2963"/>
        <end position="2983"/>
    </location>
</feature>
<keyword evidence="21" id="KW-0807">Transducer</keyword>
<dbReference type="SMART" id="SM00179">
    <property type="entry name" value="EGF_CA"/>
    <property type="match status" value="5"/>
</dbReference>
<sequence length="3033" mass="339607">MACFDRLSLGFLLHLCLWLFHQVDGTVINIYSSLEPYSILANLSRPGWTNYTLEASNPDEHTTLQILSIDSTNGLLRMIRKPDCTSLQLNPFNIYVSSNSIFNSAERTLRPLTVTIFGKNCFSKLQRKVSWTAPVGTRVLRLKDFIHEEDPASLRLRDTPWRKYFRFDAKSDYLVLRKSLLGLQENTLVVELAFPVGSENASGNKQVLVARLELFIDKNANNFAKKVRRFRRRPQKTAPRFSSSQLIAKVRENGPVGTSVITIQAQDTNNGYAGKIKYSMEASQNLLSQSFFGIDPNTGLIKTSASLDREKMPTHYFRIKAEYEQERSLYAEADLTIYVDDVNDNAPNFESSSYSKVIPEDIFIGETVLDVRARDLDTGSNADIRYNIINNSGVNSAFAIGQSSGSITVDKHLDRETVQQYSLTVQASDSASPPKTDQATVRITVTDVNDCVPQFLKREYSKKIPENIKTGELVLTVSASDEDLGTNGEVTYSFSSGNDQELFSINHLNGQIKVNKKLDYEYIPVHTLFVMAQDKGESPNYNETSVEIYLIDVNDNAPQFVNSDFQEMVSERESVGHTFTRVTAFDADDGTNQQIIYSLVESNLPFGINSQTGDLYLTRKLDRETVNQYVFHVKAEDKGRPPMSSQTKVTVNVGDINDNPPRFSKSIYFGSVEENARFGTTIVQVTATDPDLGQTTIFYSLQISIPSQRRCFRISGNGVITLSCRLDFSKTRFYSLTVKARDSQLESSAGVRINVTDSNTHKPIFQQRIYRQRISEATAVGGRVLIVKATDGDQGLNAKLTYAIEQSLQNFKINSKTGEITVLSLLDRETTSQYRFEVSATDHGNPPFKGTANVHITVTDVNDNKPRFLQSNYEKSILESVRPGTRVLEVSAVDDDEGSNKAIIYSFAKNGDGGGAFQIDSNQGVIRTLLSLDRETIPEYELTVVAADKGRPSMKSTVKVKITLEDVRDSKPKFEKDPYVVFLDEDVRMRSNVVTVKAVSQDLVQGGEIFYSIVSGNDPLTFVIQRNGVIMTKRLLDYETKPEYILKVRATSSPFFVETIVNVTLKDVNDNSPVLQDFFVVINVRDESSTTPPKFKIPAYDPDVSDRLTYEISEISQGDWDMSLNRTTGYLEVNPKVLVNTLVRPVQLKVRVSDGRNSLPANGKIFATLVTPQMLNNSFTLDVHDVTIKEFFDKSYEGLVRGIASAVNCEDYQVRLFNIESRIIKTKSPLEDDISNLKLWAAVYKNDRFSFYSPLYVRDMVYINMVQISKMAKVTLLPFKDGLCVDEICNFPLPTSRKSCLSHTDYTDKSNTYSSLKVVFRSVGVQTNYRCPCATDYRGESCDTGLNLCYSNPCGNNGKCVSVEESYSCICNPGRTGVNCEIDMSKSKCPIDSKATENHLNANPCHSDGGCKNVLGSGFTCQCKDPSEVDGSLCQLTTRSFEKGSFVAFPALKQRWRLHIQMEFTTTEHSGLLLFNGRYDGKHDFIAVEVWQGQVRFRFSLFSHEVIVTSNVNGGVIDGNWHKVEVAFQNRTGIIIVDDCKLAVAVNFGTKAASFPCAAAQQLQIKDESENYSSLDLTGPLLLGGLVQLPVKFPVLYKHFTGCIRNVYIDHKFLDLSQPLYNNGTSAKCKAMGNTCAYKPCERGTCFNILGSRRCDCPTGYDGSRCETGVKYTARFSGQSFKRVPANSRVNLPWSVSMRFRTAKPSGTLLETSFSSSSSVLGLVDGKLSYNYKGLLVLQLPHIVVNDTQWHHIEILWTDSSLNITMDYIYKVSADASSGKDLGVVRQFFMGARKNSTKSAVYGGFRGCIQGVFVGSTEINMNSGVNHKTTSVCGEKMGSHCSSNPCPDYSTCQEEFDSYKCICPVGYVGKHCLRVCSLKPCRHGKCESTNHGKGFRCVCPQQYTGEFCEVRMEIPCRDKYFGASSIGVCGPCKCEVGMNLSPVCNKSTGECYCNAKHYRKIVSYTFSGAPVFSDGCFRCDCEEIGSTGDQCATENGQCPCLKGRRGGRNVVGRRCNQCEDKQGQIVSGRGCVVINTSCPRAFAEEIWWKKAAFGTTAKEKCPFGSSGTATRFCHKDDGWQKPSLLNCVSNSFFVLQQKLENLTSGNVDWKPDFALGIGQQLDLAITLSPQLYARDIEIALTIITTLFGYESQQNSSTLVSAKTKEFAKVLLQSASTLFSSDNKDVWDVVQRHSAGTAALLKQMENFSGNLARSLPYLKRDSRRYRRSTDSILPPYTIITPNIVMELHPVYVKGFSGLSYPARTDLYSDSPYKIWRNISNRIYFPKPFFRGTDVEDNIGVGFMIIRNIGDLLPKAFDAKIRDSKYNVEVSSDVISVKLPEMEMAPLTYPVRIAFANRLVNRSSYICVHWNYSVPDTRGGGWSRYGCKSVKTNRTHTVCSCSHLTAFAVLSDLNLQYPEQAAFAMRLVTYIGISVSLVLLLTAFILFLCLRNLKSNSITIHKNLIVAVFVAELTFLLGINRTADQRLCQLIAIVLHYFFSASFSWMFVEGLHMYRRLREKRNIDTGKMSFYFFMGWGCPAIVVGVSAGLANEGYGNQRFCWMSTDGTLIWTFTIPIIIIVALNTLVFIMALFASLQKQSRKRRRRHHHHHHDEEQSNLTAGLRATAGLLPLIGVSFAFAILMVNEDLETFHYIFAAFTFCQGLFILVFYLLLDKTVRKEFKNVYMRWKTKDKTYGIQKPTQHFKRSYHPGETAPLRSPYDFDDDGNATSTSTTEPSSSGFRSSVTSRFTTDNSITDTIGDEDTSAPDGKSPKAKYPDNPELERARKIWEQTDKSEVSTTQPESSSEEEDERPSSPGLPSDSSDSEDDQVPSENGWPKDKTPRKKRRKAPFYASDGPMHSTPMETTPEEEPLREPESESSDTDDEELPTIDRKKDHPSFKAVPEIIQDKGVSGSAATSDTTPSVDSSLKKKPLKSALKKPKNPIPIPVMEELNDDDDDDKSLSTDRHHHHHHHKDKHRHRRDRPRSRASSVSSDQKEKKRRFRKKGSKKKETLVQIGGEEYRVQAGDQSMFQDSQV</sequence>
<feature type="compositionally biased region" description="Polar residues" evidence="25">
    <location>
        <begin position="3023"/>
        <end position="3033"/>
    </location>
</feature>
<evidence type="ECO:0000259" key="29">
    <source>
        <dbReference type="PROSITE" id="PS50026"/>
    </source>
</evidence>
<dbReference type="InterPro" id="IPR056286">
    <property type="entry name" value="Cadherin_CELSR1-3_9th"/>
</dbReference>
<dbReference type="FunFam" id="2.60.40.60:FF:000013">
    <property type="entry name" value="Cadherin EGF LAG seven-pass G-type receptor"/>
    <property type="match status" value="2"/>
</dbReference>